<dbReference type="InterPro" id="IPR036322">
    <property type="entry name" value="WD40_repeat_dom_sf"/>
</dbReference>
<dbReference type="InterPro" id="IPR019775">
    <property type="entry name" value="WD40_repeat_CS"/>
</dbReference>
<sequence>MAHTGPIKTVVIDRKGEYVYTAGYDKRVLRWNYEKGSSEQLTQHNHLVNAVKLTQDNRYLISASADYTIRVLDLHKDEIVTELFGHNDDVESLTLANNDQLLISTSNQHDGRVLVWELSTGRILVQFSKHKNSVKSVWVNGDQVYTSDNDGLLYIWELKTGEVLQILGPFNYDLDVVTGVASKQQAFLGLDSGELVVLDTLTHKEVKRVQAHDIGIKTIKVSPSERFILTAGYDHKIKVWDVDLTYIKTLPSYPYQWEVDFAWHPDEQHILGGSFGVKYSVWDVSNETILEQDIVKATPSINDLDVRGEIIITASDDGVFRVNGEAVGQTSGILNNAAGLSSRADLAAWGDHAGAVHIYDLAAGKLRTTVQLDTGPINKIKYDEPSHSFFVGTYGGFIHQIELNEGKEIFRFKAHEGAIKGIVIEEDWILSGSTGGQSFVFNRLNLDAPPVDLKSSPFIVNDVAFSPELQLAATVGRDRYVRVFEPKSGKLKTFHNLHNYSIKSVSFNNNGVLFAGDYWGYISIWNLGTNELFKIRPASNGISSIASRGSSVLAASYDGAVYEIDEQGLFKEAIRLLQQ</sequence>
<dbReference type="InterPro" id="IPR015943">
    <property type="entry name" value="WD40/YVTN_repeat-like_dom_sf"/>
</dbReference>
<dbReference type="Gene3D" id="2.130.10.10">
    <property type="entry name" value="YVTN repeat-like/Quinoprotein amine dehydrogenase"/>
    <property type="match status" value="3"/>
</dbReference>
<dbReference type="Pfam" id="PF13360">
    <property type="entry name" value="PQQ_2"/>
    <property type="match status" value="1"/>
</dbReference>
<reference evidence="5" key="1">
    <citation type="submission" date="2020-12" db="EMBL/GenBank/DDBJ databases">
        <authorList>
            <person name="Huq M.A."/>
        </authorList>
    </citation>
    <scope>NUCLEOTIDE SEQUENCE</scope>
    <source>
        <strain evidence="5">MAHUQ-46</strain>
    </source>
</reference>
<feature type="domain" description="Pyrrolo-quinoline quinone repeat" evidence="4">
    <location>
        <begin position="89"/>
        <end position="165"/>
    </location>
</feature>
<feature type="repeat" description="WD" evidence="3">
    <location>
        <begin position="1"/>
        <end position="41"/>
    </location>
</feature>
<dbReference type="PROSITE" id="PS00678">
    <property type="entry name" value="WD_REPEATS_1"/>
    <property type="match status" value="2"/>
</dbReference>
<evidence type="ECO:0000256" key="2">
    <source>
        <dbReference type="ARBA" id="ARBA00022737"/>
    </source>
</evidence>
<dbReference type="InterPro" id="IPR001680">
    <property type="entry name" value="WD40_rpt"/>
</dbReference>
<evidence type="ECO:0000256" key="3">
    <source>
        <dbReference type="PROSITE-ProRule" id="PRU00221"/>
    </source>
</evidence>
<dbReference type="Pfam" id="PF00400">
    <property type="entry name" value="WD40"/>
    <property type="match status" value="4"/>
</dbReference>
<evidence type="ECO:0000313" key="6">
    <source>
        <dbReference type="Proteomes" id="UP000640274"/>
    </source>
</evidence>
<keyword evidence="2" id="KW-0677">Repeat</keyword>
<proteinExistence type="predicted"/>
<dbReference type="EMBL" id="JAELUP010000004">
    <property type="protein sequence ID" value="MBJ6360065.1"/>
    <property type="molecule type" value="Genomic_DNA"/>
</dbReference>
<dbReference type="PROSITE" id="PS50082">
    <property type="entry name" value="WD_REPEATS_2"/>
    <property type="match status" value="4"/>
</dbReference>
<feature type="repeat" description="WD" evidence="3">
    <location>
        <begin position="127"/>
        <end position="166"/>
    </location>
</feature>
<evidence type="ECO:0000259" key="4">
    <source>
        <dbReference type="Pfam" id="PF13360"/>
    </source>
</evidence>
<evidence type="ECO:0000256" key="1">
    <source>
        <dbReference type="ARBA" id="ARBA00022574"/>
    </source>
</evidence>
<organism evidence="5 6">
    <name type="scientific">Paenibacillus roseus</name>
    <dbReference type="NCBI Taxonomy" id="2798579"/>
    <lineage>
        <taxon>Bacteria</taxon>
        <taxon>Bacillati</taxon>
        <taxon>Bacillota</taxon>
        <taxon>Bacilli</taxon>
        <taxon>Bacillales</taxon>
        <taxon>Paenibacillaceae</taxon>
        <taxon>Paenibacillus</taxon>
    </lineage>
</organism>
<feature type="repeat" description="WD" evidence="3">
    <location>
        <begin position="41"/>
        <end position="82"/>
    </location>
</feature>
<dbReference type="CDD" id="cd00200">
    <property type="entry name" value="WD40"/>
    <property type="match status" value="1"/>
</dbReference>
<gene>
    <name evidence="5" type="ORF">JFN88_01855</name>
</gene>
<keyword evidence="1 3" id="KW-0853">WD repeat</keyword>
<keyword evidence="6" id="KW-1185">Reference proteome</keyword>
<protein>
    <submittedName>
        <fullName evidence="5">WD40 repeat domain-containing protein</fullName>
    </submittedName>
</protein>
<dbReference type="SUPFAM" id="SSF50978">
    <property type="entry name" value="WD40 repeat-like"/>
    <property type="match status" value="2"/>
</dbReference>
<dbReference type="Proteomes" id="UP000640274">
    <property type="component" value="Unassembled WGS sequence"/>
</dbReference>
<name>A0A934J441_9BACL</name>
<dbReference type="SMART" id="SM00320">
    <property type="entry name" value="WD40"/>
    <property type="match status" value="9"/>
</dbReference>
<dbReference type="InterPro" id="IPR050505">
    <property type="entry name" value="WDR55/POC1"/>
</dbReference>
<dbReference type="PANTHER" id="PTHR44019">
    <property type="entry name" value="WD REPEAT-CONTAINING PROTEIN 55"/>
    <property type="match status" value="1"/>
</dbReference>
<accession>A0A934J441</accession>
<dbReference type="RefSeq" id="WP_199017589.1">
    <property type="nucleotide sequence ID" value="NZ_JAELUP010000004.1"/>
</dbReference>
<dbReference type="PANTHER" id="PTHR44019:SF8">
    <property type="entry name" value="POC1 CENTRIOLAR PROTEIN HOMOLOG"/>
    <property type="match status" value="1"/>
</dbReference>
<evidence type="ECO:0000313" key="5">
    <source>
        <dbReference type="EMBL" id="MBJ6360065.1"/>
    </source>
</evidence>
<dbReference type="InterPro" id="IPR002372">
    <property type="entry name" value="PQQ_rpt_dom"/>
</dbReference>
<dbReference type="PROSITE" id="PS50294">
    <property type="entry name" value="WD_REPEATS_REGION"/>
    <property type="match status" value="2"/>
</dbReference>
<dbReference type="AlphaFoldDB" id="A0A934J441"/>
<comment type="caution">
    <text evidence="5">The sequence shown here is derived from an EMBL/GenBank/DDBJ whole genome shotgun (WGS) entry which is preliminary data.</text>
</comment>
<feature type="repeat" description="WD" evidence="3">
    <location>
        <begin position="209"/>
        <end position="243"/>
    </location>
</feature>